<accession>A0A6C0LDL6</accession>
<dbReference type="AlphaFoldDB" id="A0A6C0LDL6"/>
<proteinExistence type="predicted"/>
<reference evidence="1" key="1">
    <citation type="journal article" date="2020" name="Nature">
        <title>Giant virus diversity and host interactions through global metagenomics.</title>
        <authorList>
            <person name="Schulz F."/>
            <person name="Roux S."/>
            <person name="Paez-Espino D."/>
            <person name="Jungbluth S."/>
            <person name="Walsh D.A."/>
            <person name="Denef V.J."/>
            <person name="McMahon K.D."/>
            <person name="Konstantinidis K.T."/>
            <person name="Eloe-Fadrosh E.A."/>
            <person name="Kyrpides N.C."/>
            <person name="Woyke T."/>
        </authorList>
    </citation>
    <scope>NUCLEOTIDE SEQUENCE</scope>
    <source>
        <strain evidence="1">GVMAG-M-3300027763-16</strain>
    </source>
</reference>
<name>A0A6C0LDL6_9ZZZZ</name>
<sequence length="513" mass="60777">MNRFTQYFNNLSLIFSHKYAKSKDLSKKTSSYNPTIQKDITAIIDKYIKKEKAYNNNNLESLQFDMLVLEKDLQERYNKNKSNNFSFPEIKNVLDCIADVLTYFKDIPNFKSDNRMRWQIEQTINLIKNASQETVCADIKFDKCPPEDTISTIKNANNKGYFNIKNENVIFRHGKEYCDDNVYETPYNGNQYPYAYSIRVMVQAISLVDLINIELKNKKQGDVWKSHYATVYFGERYHYYLDYLLDNAPDVFILPILQNVGATTLIRNRYSRIQPCGIIFDEAFVDEDMQTPSNFFWHDLNHARRIYQNNLWYSKQNNIDLNSLYTIMRKDVQELMPIKKWLSSNPENMKYESLIKILLFEVVHEDALPFTKDSIKMDILFSSGNCYPYERTYDNVEEGNTYNRINLRFYEQGASTLRTIYNKVRHAFFEKEQTNDIIVKTELRYIKHMVEASYLLLNKVSPNEYNENNKEAICEQLKQLIRDRTFQAHNAKRLLGVNTDSQDSDSSRRRNKV</sequence>
<protein>
    <submittedName>
        <fullName evidence="1">Uncharacterized protein</fullName>
    </submittedName>
</protein>
<evidence type="ECO:0000313" key="1">
    <source>
        <dbReference type="EMBL" id="QHU27362.1"/>
    </source>
</evidence>
<dbReference type="EMBL" id="MN740454">
    <property type="protein sequence ID" value="QHU27362.1"/>
    <property type="molecule type" value="Genomic_DNA"/>
</dbReference>
<organism evidence="1">
    <name type="scientific">viral metagenome</name>
    <dbReference type="NCBI Taxonomy" id="1070528"/>
    <lineage>
        <taxon>unclassified sequences</taxon>
        <taxon>metagenomes</taxon>
        <taxon>organismal metagenomes</taxon>
    </lineage>
</organism>